<gene>
    <name evidence="2" type="ORF">CTEN0397_LOCUS12086</name>
</gene>
<protein>
    <recommendedName>
        <fullName evidence="3">Beta-galactosidase</fullName>
    </recommendedName>
</protein>
<sequence length="163" mass="17868">MTIKALITLALIGGAQGFPSWLKCFVDLDETENIMGSQVKTFDDAPHKVYIEVQEEGSDEWHEHYSFTSGKETTLQLRLKVPDDLKGEVQWAAETSVGGSFLKPTLCDGRRSFSRNYDSPVSVKLNGEADSVTIWAGWATGHSPVSMTEKLILSAAAEGESEL</sequence>
<proteinExistence type="predicted"/>
<evidence type="ECO:0000256" key="1">
    <source>
        <dbReference type="SAM" id="SignalP"/>
    </source>
</evidence>
<keyword evidence="1" id="KW-0732">Signal</keyword>
<dbReference type="EMBL" id="HBFW01018854">
    <property type="protein sequence ID" value="CAD8941020.1"/>
    <property type="molecule type" value="Transcribed_RNA"/>
</dbReference>
<accession>A0A7S1GP28</accession>
<reference evidence="2" key="1">
    <citation type="submission" date="2021-01" db="EMBL/GenBank/DDBJ databases">
        <authorList>
            <person name="Corre E."/>
            <person name="Pelletier E."/>
            <person name="Niang G."/>
            <person name="Scheremetjew M."/>
            <person name="Finn R."/>
            <person name="Kale V."/>
            <person name="Holt S."/>
            <person name="Cochrane G."/>
            <person name="Meng A."/>
            <person name="Brown T."/>
            <person name="Cohen L."/>
        </authorList>
    </citation>
    <scope>NUCLEOTIDE SEQUENCE</scope>
    <source>
        <strain evidence="2">ECT3854</strain>
    </source>
</reference>
<evidence type="ECO:0000313" key="2">
    <source>
        <dbReference type="EMBL" id="CAD8941020.1"/>
    </source>
</evidence>
<name>A0A7S1GP28_CYCTE</name>
<evidence type="ECO:0008006" key="3">
    <source>
        <dbReference type="Google" id="ProtNLM"/>
    </source>
</evidence>
<feature type="chain" id="PRO_5031359336" description="Beta-galactosidase" evidence="1">
    <location>
        <begin position="18"/>
        <end position="163"/>
    </location>
</feature>
<feature type="signal peptide" evidence="1">
    <location>
        <begin position="1"/>
        <end position="17"/>
    </location>
</feature>
<organism evidence="2">
    <name type="scientific">Cyclophora tenuis</name>
    <name type="common">Marine diatom</name>
    <dbReference type="NCBI Taxonomy" id="216820"/>
    <lineage>
        <taxon>Eukaryota</taxon>
        <taxon>Sar</taxon>
        <taxon>Stramenopiles</taxon>
        <taxon>Ochrophyta</taxon>
        <taxon>Bacillariophyta</taxon>
        <taxon>Fragilariophyceae</taxon>
        <taxon>Fragilariophycidae</taxon>
        <taxon>Cyclophorales</taxon>
        <taxon>Cyclophoraceae</taxon>
        <taxon>Cyclophora</taxon>
    </lineage>
</organism>
<dbReference type="AlphaFoldDB" id="A0A7S1GP28"/>